<comment type="caution">
    <text evidence="4">The sequence shown here is derived from an EMBL/GenBank/DDBJ whole genome shotgun (WGS) entry which is preliminary data.</text>
</comment>
<dbReference type="InterPro" id="IPR011990">
    <property type="entry name" value="TPR-like_helical_dom_sf"/>
</dbReference>
<dbReference type="Pfam" id="PF00515">
    <property type="entry name" value="TPR_1"/>
    <property type="match status" value="1"/>
</dbReference>
<dbReference type="Gene3D" id="3.40.720.10">
    <property type="entry name" value="Alkaline Phosphatase, subunit A"/>
    <property type="match status" value="2"/>
</dbReference>
<dbReference type="PROSITE" id="PS50005">
    <property type="entry name" value="TPR"/>
    <property type="match status" value="5"/>
</dbReference>
<protein>
    <recommendedName>
        <fullName evidence="3">Sulfatase N-terminal domain-containing protein</fullName>
    </recommendedName>
</protein>
<keyword evidence="1" id="KW-0175">Coiled coil</keyword>
<evidence type="ECO:0000313" key="4">
    <source>
        <dbReference type="EMBL" id="KKN59575.1"/>
    </source>
</evidence>
<name>A0A0F9RSZ5_9ZZZZ</name>
<accession>A0A0F9RSZ5</accession>
<dbReference type="SUPFAM" id="SSF48452">
    <property type="entry name" value="TPR-like"/>
    <property type="match status" value="1"/>
</dbReference>
<dbReference type="Pfam" id="PF00884">
    <property type="entry name" value="Sulfatase"/>
    <property type="match status" value="1"/>
</dbReference>
<dbReference type="InterPro" id="IPR019734">
    <property type="entry name" value="TPR_rpt"/>
</dbReference>
<dbReference type="EMBL" id="LAZR01000722">
    <property type="protein sequence ID" value="KKN59575.1"/>
    <property type="molecule type" value="Genomic_DNA"/>
</dbReference>
<organism evidence="4">
    <name type="scientific">marine sediment metagenome</name>
    <dbReference type="NCBI Taxonomy" id="412755"/>
    <lineage>
        <taxon>unclassified sequences</taxon>
        <taxon>metagenomes</taxon>
        <taxon>ecological metagenomes</taxon>
    </lineage>
</organism>
<dbReference type="Pfam" id="PF13432">
    <property type="entry name" value="TPR_16"/>
    <property type="match status" value="1"/>
</dbReference>
<evidence type="ECO:0000256" key="2">
    <source>
        <dbReference type="SAM" id="Phobius"/>
    </source>
</evidence>
<sequence>MLFFRKPLFFILIGVLAAVLILFFTLTRFLPTKEDRYISELEELMSPLDVSELNILFITLDTTRADHLGCYGYDRAETPNIDRLAETGILFKNATCQVPFTLPSHSSMFTGTYPFYHGVRDNGGFYLEQESTTLAEVLKVHGMATSAFVGAFVVDSRWGLDQGIDYYYDNFDFTKYKRISLDSVQREGGEVIAAFFEWFEKNYQKKFFSWIHFYDPHTPYEPPEPYKTRFSKWKWGLYDGEIAYVDELIGKVLDKLIEKDVLKKTLIVIVGDHGESLGQHQENAHGFFIYDAAISVPLIIHLPSQNLKAKKVNTRVETIDIMPTLLQILGLPLPSEVQGKSLLPLILDKHSNQERFAYSETYYPRYHFGWSELKSIQNSRYKYIQAPRPELYDIVNDPNELTNIYRQEIKIGKQFEEKLNSLLEKMSAEGIEERGPQKLDEEAMEKLMALGYVGGFTSQSELGKTGDLADPKDKIHLFNKLKMAEGNFAEDKLEEALERITEVIEEDPLIKEARRVRARIFLKMNKLEEAIEECKEALKIDPEYEAAIFSLAHAYKRLKKYEEAITGYERLIQLDPRDHKPPYNLGEIYMKMDDIDKAIFYLQKAIDLEPERSSMAHNLLGTAYFEKEMLEQAEAEFNKALEMRLHIPDGHFNLALVYEERNELRRAEEEYKKEIESHPAAYPAHFNLAKLYVKIGSPHKGIEHFKEAIKHKKDFANGYLFLAKAYLDLGENFDEVVRFAKKGLELAPESEYAPLAHFILADIYNRRGQTDKYDEELRKAQQLQQKLKKNNR</sequence>
<dbReference type="InterPro" id="IPR000917">
    <property type="entry name" value="Sulfatase_N"/>
</dbReference>
<dbReference type="PANTHER" id="PTHR43751:SF3">
    <property type="entry name" value="SULFATASE N-TERMINAL DOMAIN-CONTAINING PROTEIN"/>
    <property type="match status" value="1"/>
</dbReference>
<dbReference type="PANTHER" id="PTHR43751">
    <property type="entry name" value="SULFATASE"/>
    <property type="match status" value="1"/>
</dbReference>
<dbReference type="InterPro" id="IPR017850">
    <property type="entry name" value="Alkaline_phosphatase_core_sf"/>
</dbReference>
<dbReference type="SUPFAM" id="SSF53649">
    <property type="entry name" value="Alkaline phosphatase-like"/>
    <property type="match status" value="1"/>
</dbReference>
<gene>
    <name evidence="4" type="ORF">LCGC14_0540820</name>
</gene>
<evidence type="ECO:0000259" key="3">
    <source>
        <dbReference type="Pfam" id="PF00884"/>
    </source>
</evidence>
<keyword evidence="2" id="KW-0472">Membrane</keyword>
<evidence type="ECO:0000256" key="1">
    <source>
        <dbReference type="SAM" id="Coils"/>
    </source>
</evidence>
<dbReference type="Pfam" id="PF14559">
    <property type="entry name" value="TPR_19"/>
    <property type="match status" value="1"/>
</dbReference>
<reference evidence="4" key="1">
    <citation type="journal article" date="2015" name="Nature">
        <title>Complex archaea that bridge the gap between prokaryotes and eukaryotes.</title>
        <authorList>
            <person name="Spang A."/>
            <person name="Saw J.H."/>
            <person name="Jorgensen S.L."/>
            <person name="Zaremba-Niedzwiedzka K."/>
            <person name="Martijn J."/>
            <person name="Lind A.E."/>
            <person name="van Eijk R."/>
            <person name="Schleper C."/>
            <person name="Guy L."/>
            <person name="Ettema T.J."/>
        </authorList>
    </citation>
    <scope>NUCLEOTIDE SEQUENCE</scope>
</reference>
<proteinExistence type="predicted"/>
<feature type="transmembrane region" description="Helical" evidence="2">
    <location>
        <begin position="7"/>
        <end position="26"/>
    </location>
</feature>
<dbReference type="Gene3D" id="1.25.40.10">
    <property type="entry name" value="Tetratricopeptide repeat domain"/>
    <property type="match status" value="3"/>
</dbReference>
<feature type="domain" description="Sulfatase N-terminal" evidence="3">
    <location>
        <begin position="54"/>
        <end position="330"/>
    </location>
</feature>
<keyword evidence="2" id="KW-1133">Transmembrane helix</keyword>
<dbReference type="PROSITE" id="PS50293">
    <property type="entry name" value="TPR_REGION"/>
    <property type="match status" value="2"/>
</dbReference>
<dbReference type="CDD" id="cd16148">
    <property type="entry name" value="sulfatase_like"/>
    <property type="match status" value="1"/>
</dbReference>
<dbReference type="Pfam" id="PF13181">
    <property type="entry name" value="TPR_8"/>
    <property type="match status" value="1"/>
</dbReference>
<feature type="coiled-coil region" evidence="1">
    <location>
        <begin position="486"/>
        <end position="571"/>
    </location>
</feature>
<dbReference type="AlphaFoldDB" id="A0A0F9RSZ5"/>
<dbReference type="SMART" id="SM00028">
    <property type="entry name" value="TPR"/>
    <property type="match status" value="8"/>
</dbReference>
<keyword evidence="2" id="KW-0812">Transmembrane</keyword>
<dbReference type="InterPro" id="IPR052701">
    <property type="entry name" value="GAG_Ulvan_Degrading_Sulfatases"/>
</dbReference>